<protein>
    <recommendedName>
        <fullName evidence="2">RNA polymerase II transcription factor B subunit 3</fullName>
    </recommendedName>
    <alternativeName>
        <fullName evidence="8">RNA polymerase II transcription factor B 38 kDa subunit</fullName>
    </alternativeName>
    <alternativeName>
        <fullName evidence="7">RNA polymerase II transcription factor B p38 subunit</fullName>
    </alternativeName>
</protein>
<comment type="caution">
    <text evidence="12">The sequence shown here is derived from an EMBL/GenBank/DDBJ whole genome shotgun (WGS) entry which is preliminary data.</text>
</comment>
<dbReference type="PANTHER" id="PTHR12683">
    <property type="entry name" value="CDK-ACTIVATING KINASE ASSEMBLY FACTOR MAT1"/>
    <property type="match status" value="1"/>
</dbReference>
<sequence>MNKAAGTLRSQTLMIGKTGSSVVSYQVRSLELKRRCGLTCHFLFSKEEDAQCPVCKSDKYLTPNLKLLVSPCFHKMCESCIDRLFSTGPAPCPICQRVLRKNQFMSQIFEDLTVEKEVLVRKSVAKVFNKRPEDFPSLRLYNDYLEKVEEITFNLVNEVDVAETKARIAAYEMENKESIAENQARMANEQRYKNFQEELEKQQREQKREQYLQQLEEERRQREHEKAEIIKELATSNKSAQAVLATRQTVALKRSSALRQQSETSSPSPRIAMPSWITAAMDTDTEMREAEARNFDPYALQYEYTTGFTVLDTYVDPATDYLHNNKQARAGGFAAKFAHTRALTEAFTGVLCQPIEHA</sequence>
<name>A0A8H7BXL8_9FUNG</name>
<dbReference type="PROSITE" id="PS50089">
    <property type="entry name" value="ZF_RING_2"/>
    <property type="match status" value="1"/>
</dbReference>
<dbReference type="Proteomes" id="UP000605846">
    <property type="component" value="Unassembled WGS sequence"/>
</dbReference>
<dbReference type="NCBIfam" id="TIGR00570">
    <property type="entry name" value="cdk7"/>
    <property type="match status" value="1"/>
</dbReference>
<dbReference type="AlphaFoldDB" id="A0A8H7BXL8"/>
<dbReference type="GO" id="GO:0061575">
    <property type="term" value="F:cyclin-dependent protein serine/threonine kinase activator activity"/>
    <property type="evidence" value="ECO:0007669"/>
    <property type="project" value="InterPro"/>
</dbReference>
<dbReference type="Pfam" id="PF06391">
    <property type="entry name" value="MAT1"/>
    <property type="match status" value="1"/>
</dbReference>
<reference evidence="12" key="1">
    <citation type="submission" date="2020-01" db="EMBL/GenBank/DDBJ databases">
        <title>Genome Sequencing of Three Apophysomyces-Like Fungal Strains Confirms a Novel Fungal Genus in the Mucoromycota with divergent Burkholderia-like Endosymbiotic Bacteria.</title>
        <authorList>
            <person name="Stajich J.E."/>
            <person name="Macias A.M."/>
            <person name="Carter-House D."/>
            <person name="Lovett B."/>
            <person name="Kasson L.R."/>
            <person name="Berry K."/>
            <person name="Grigoriev I."/>
            <person name="Chang Y."/>
            <person name="Spatafora J."/>
            <person name="Kasson M.T."/>
        </authorList>
    </citation>
    <scope>NUCLEOTIDE SEQUENCE</scope>
    <source>
        <strain evidence="12">NRRL A-21654</strain>
    </source>
</reference>
<evidence type="ECO:0000256" key="8">
    <source>
        <dbReference type="ARBA" id="ARBA00033277"/>
    </source>
</evidence>
<dbReference type="GO" id="GO:0006357">
    <property type="term" value="P:regulation of transcription by RNA polymerase II"/>
    <property type="evidence" value="ECO:0007669"/>
    <property type="project" value="TreeGrafter"/>
</dbReference>
<comment type="subcellular location">
    <subcellularLocation>
        <location evidence="1">Nucleus</location>
    </subcellularLocation>
</comment>
<dbReference type="InterPro" id="IPR015877">
    <property type="entry name" value="MAT1_centre"/>
</dbReference>
<proteinExistence type="predicted"/>
<dbReference type="InterPro" id="IPR013083">
    <property type="entry name" value="Znf_RING/FYVE/PHD"/>
</dbReference>
<dbReference type="FunFam" id="3.30.40.10:FF:000037">
    <property type="entry name" value="Cdk-activating kinase assembly factor MAT1, centre"/>
    <property type="match status" value="1"/>
</dbReference>
<evidence type="ECO:0000256" key="9">
    <source>
        <dbReference type="PROSITE-ProRule" id="PRU00175"/>
    </source>
</evidence>
<keyword evidence="3" id="KW-0479">Metal-binding</keyword>
<evidence type="ECO:0000256" key="7">
    <source>
        <dbReference type="ARBA" id="ARBA00029873"/>
    </source>
</evidence>
<gene>
    <name evidence="12" type="primary">TFB3</name>
    <name evidence="12" type="ORF">EC973_002493</name>
</gene>
<dbReference type="SMART" id="SM00184">
    <property type="entry name" value="RING"/>
    <property type="match status" value="1"/>
</dbReference>
<dbReference type="InterPro" id="IPR017907">
    <property type="entry name" value="Znf_RING_CS"/>
</dbReference>
<dbReference type="GO" id="GO:0008270">
    <property type="term" value="F:zinc ion binding"/>
    <property type="evidence" value="ECO:0007669"/>
    <property type="project" value="UniProtKB-KW"/>
</dbReference>
<evidence type="ECO:0000256" key="5">
    <source>
        <dbReference type="ARBA" id="ARBA00022833"/>
    </source>
</evidence>
<evidence type="ECO:0000256" key="6">
    <source>
        <dbReference type="ARBA" id="ARBA00023242"/>
    </source>
</evidence>
<evidence type="ECO:0000256" key="10">
    <source>
        <dbReference type="SAM" id="Coils"/>
    </source>
</evidence>
<dbReference type="GO" id="GO:0006289">
    <property type="term" value="P:nucleotide-excision repair"/>
    <property type="evidence" value="ECO:0007669"/>
    <property type="project" value="InterPro"/>
</dbReference>
<keyword evidence="6" id="KW-0539">Nucleus</keyword>
<keyword evidence="5" id="KW-0862">Zinc</keyword>
<dbReference type="InterPro" id="IPR001841">
    <property type="entry name" value="Znf_RING"/>
</dbReference>
<keyword evidence="4 9" id="KW-0863">Zinc-finger</keyword>
<evidence type="ECO:0000259" key="11">
    <source>
        <dbReference type="PROSITE" id="PS50089"/>
    </source>
</evidence>
<organism evidence="12 13">
    <name type="scientific">Apophysomyces ossiformis</name>
    <dbReference type="NCBI Taxonomy" id="679940"/>
    <lineage>
        <taxon>Eukaryota</taxon>
        <taxon>Fungi</taxon>
        <taxon>Fungi incertae sedis</taxon>
        <taxon>Mucoromycota</taxon>
        <taxon>Mucoromycotina</taxon>
        <taxon>Mucoromycetes</taxon>
        <taxon>Mucorales</taxon>
        <taxon>Mucorineae</taxon>
        <taxon>Mucoraceae</taxon>
        <taxon>Apophysomyces</taxon>
    </lineage>
</organism>
<dbReference type="EMBL" id="JABAYA010000017">
    <property type="protein sequence ID" value="KAF7730250.1"/>
    <property type="molecule type" value="Genomic_DNA"/>
</dbReference>
<dbReference type="InterPro" id="IPR004575">
    <property type="entry name" value="MAT1/Tfb3"/>
</dbReference>
<evidence type="ECO:0000313" key="12">
    <source>
        <dbReference type="EMBL" id="KAF7730250.1"/>
    </source>
</evidence>
<evidence type="ECO:0000313" key="13">
    <source>
        <dbReference type="Proteomes" id="UP000605846"/>
    </source>
</evidence>
<dbReference type="PANTHER" id="PTHR12683:SF13">
    <property type="entry name" value="CDK-ACTIVATING KINASE ASSEMBLY FACTOR MAT1"/>
    <property type="match status" value="1"/>
</dbReference>
<dbReference type="InterPro" id="IPR057657">
    <property type="entry name" value="MAT1_CAK-anch"/>
</dbReference>
<dbReference type="Pfam" id="PF25811">
    <property type="entry name" value="CAK-anch_MAT1"/>
    <property type="match status" value="1"/>
</dbReference>
<evidence type="ECO:0000256" key="2">
    <source>
        <dbReference type="ARBA" id="ARBA00022257"/>
    </source>
</evidence>
<dbReference type="Gene3D" id="3.30.40.10">
    <property type="entry name" value="Zinc/RING finger domain, C3HC4 (zinc finger)"/>
    <property type="match status" value="1"/>
</dbReference>
<dbReference type="OrthoDB" id="5963at2759"/>
<feature type="coiled-coil region" evidence="10">
    <location>
        <begin position="161"/>
        <end position="232"/>
    </location>
</feature>
<dbReference type="PROSITE" id="PS00518">
    <property type="entry name" value="ZF_RING_1"/>
    <property type="match status" value="1"/>
</dbReference>
<feature type="domain" description="RING-type" evidence="11">
    <location>
        <begin position="52"/>
        <end position="96"/>
    </location>
</feature>
<evidence type="ECO:0000256" key="3">
    <source>
        <dbReference type="ARBA" id="ARBA00022723"/>
    </source>
</evidence>
<keyword evidence="10" id="KW-0175">Coiled coil</keyword>
<dbReference type="SUPFAM" id="SSF57850">
    <property type="entry name" value="RING/U-box"/>
    <property type="match status" value="1"/>
</dbReference>
<accession>A0A8H7BXL8</accession>
<evidence type="ECO:0000256" key="4">
    <source>
        <dbReference type="ARBA" id="ARBA00022771"/>
    </source>
</evidence>
<keyword evidence="13" id="KW-1185">Reference proteome</keyword>
<evidence type="ECO:0000256" key="1">
    <source>
        <dbReference type="ARBA" id="ARBA00004123"/>
    </source>
</evidence>
<dbReference type="Pfam" id="PF17121">
    <property type="entry name" value="zf-C3HC4_5"/>
    <property type="match status" value="1"/>
</dbReference>
<dbReference type="GO" id="GO:0005675">
    <property type="term" value="C:transcription factor TFIIH holo complex"/>
    <property type="evidence" value="ECO:0007669"/>
    <property type="project" value="InterPro"/>
</dbReference>